<gene>
    <name evidence="3" type="ORF">BEI61_02198</name>
</gene>
<feature type="chain" id="PRO_5039669754" evidence="2">
    <location>
        <begin position="20"/>
        <end position="373"/>
    </location>
</feature>
<evidence type="ECO:0000256" key="2">
    <source>
        <dbReference type="SAM" id="SignalP"/>
    </source>
</evidence>
<dbReference type="PATRIC" id="fig|1432052.4.peg.2458"/>
<keyword evidence="2" id="KW-0732">Signal</keyword>
<dbReference type="PANTHER" id="PTHR30024:SF46">
    <property type="entry name" value="ABC TRANSPORTER, SUBSTRATE-BINDING LIPOPROTEIN"/>
    <property type="match status" value="1"/>
</dbReference>
<evidence type="ECO:0000313" key="4">
    <source>
        <dbReference type="Proteomes" id="UP000094067"/>
    </source>
</evidence>
<comment type="caution">
    <text evidence="3">The sequence shown here is derived from an EMBL/GenBank/DDBJ whole genome shotgun (WGS) entry which is preliminary data.</text>
</comment>
<evidence type="ECO:0000313" key="3">
    <source>
        <dbReference type="EMBL" id="ODM06308.1"/>
    </source>
</evidence>
<dbReference type="PROSITE" id="PS51257">
    <property type="entry name" value="PROKAR_LIPOPROTEIN"/>
    <property type="match status" value="1"/>
</dbReference>
<dbReference type="InterPro" id="IPR027024">
    <property type="entry name" value="UCP027386_ABC_sbc_TM0202"/>
</dbReference>
<feature type="region of interest" description="Disordered" evidence="1">
    <location>
        <begin position="21"/>
        <end position="70"/>
    </location>
</feature>
<proteinExistence type="predicted"/>
<dbReference type="Proteomes" id="UP000094067">
    <property type="component" value="Unassembled WGS sequence"/>
</dbReference>
<dbReference type="Gene3D" id="3.40.190.10">
    <property type="entry name" value="Periplasmic binding protein-like II"/>
    <property type="match status" value="2"/>
</dbReference>
<protein>
    <submittedName>
        <fullName evidence="3">ABC transporter, phosphonate, periplasmic substrate-binding protein</fullName>
    </submittedName>
</protein>
<dbReference type="EMBL" id="MCGH01000002">
    <property type="protein sequence ID" value="ODM06308.1"/>
    <property type="molecule type" value="Genomic_DNA"/>
</dbReference>
<dbReference type="SUPFAM" id="SSF53850">
    <property type="entry name" value="Periplasmic binding protein-like II"/>
    <property type="match status" value="1"/>
</dbReference>
<dbReference type="Pfam" id="PF12974">
    <property type="entry name" value="Phosphonate-bd"/>
    <property type="match status" value="1"/>
</dbReference>
<dbReference type="AlphaFoldDB" id="A0A1E3AC50"/>
<dbReference type="PIRSF" id="PIRSF027386">
    <property type="entry name" value="UCP027386_ABC_sbc_TM0202"/>
    <property type="match status" value="1"/>
</dbReference>
<feature type="compositionally biased region" description="Low complexity" evidence="1">
    <location>
        <begin position="29"/>
        <end position="70"/>
    </location>
</feature>
<feature type="signal peptide" evidence="2">
    <location>
        <begin position="1"/>
        <end position="19"/>
    </location>
</feature>
<evidence type="ECO:0000256" key="1">
    <source>
        <dbReference type="SAM" id="MobiDB-lite"/>
    </source>
</evidence>
<dbReference type="PANTHER" id="PTHR30024">
    <property type="entry name" value="ALIPHATIC SULFONATES-BINDING PROTEIN-RELATED"/>
    <property type="match status" value="1"/>
</dbReference>
<dbReference type="RefSeq" id="WP_044971415.1">
    <property type="nucleotide sequence ID" value="NZ_MCGH01000002.1"/>
</dbReference>
<reference evidence="3 4" key="1">
    <citation type="submission" date="2016-07" db="EMBL/GenBank/DDBJ databases">
        <title>Characterization of isolates of Eisenbergiella tayi derived from blood cultures, using whole genome sequencing.</title>
        <authorList>
            <person name="Burdz T."/>
            <person name="Wiebe D."/>
            <person name="Huynh C."/>
            <person name="Bernard K."/>
        </authorList>
    </citation>
    <scope>NUCLEOTIDE SEQUENCE [LARGE SCALE GENOMIC DNA]</scope>
    <source>
        <strain evidence="3 4">NML 110608</strain>
    </source>
</reference>
<accession>A0A1E3AC50</accession>
<name>A0A1E3AC50_9FIRM</name>
<organism evidence="3 4">
    <name type="scientific">Eisenbergiella tayi</name>
    <dbReference type="NCBI Taxonomy" id="1432052"/>
    <lineage>
        <taxon>Bacteria</taxon>
        <taxon>Bacillati</taxon>
        <taxon>Bacillota</taxon>
        <taxon>Clostridia</taxon>
        <taxon>Lachnospirales</taxon>
        <taxon>Lachnospiraceae</taxon>
        <taxon>Eisenbergiella</taxon>
    </lineage>
</organism>
<sequence length="373" mass="39079">MKKFLSVLAALTLSVSMLAGCGNKTNQTEPSAVPESSQAAESASETVSAAPEASEQESSTAEAAETAAVTGEETAVRVMALKGPTAMGMVKLMDTAEAGPVNGNAYEFTIAASADEVTPKLVQGDADIAAVPANLASVLYNNTEGKIQVLAVNTLGVLYIVESGDTVQSAADLKGKTIYASGKGSTPEYALNYILSSNGIDPEKDVTIEWKSEHSECVAALASDEGGIAMLPQPFVTTAQSKNDKIRIALDMTKEWDALQKDAENPSALITGVVVVRSDFAAENPDAVNAFLDSYKESVDYVNGNTEDAAALIEKYDIVPAAVAVKALPYCNITFIEGSEMKEKLSGYLSVLSDQNPKAVGGTLPADDFYYSR</sequence>